<dbReference type="InterPro" id="IPR051706">
    <property type="entry name" value="Glycosyltransferase_domain"/>
</dbReference>
<dbReference type="EMBL" id="JBHUMB010000006">
    <property type="protein sequence ID" value="MFD2743035.1"/>
    <property type="molecule type" value="Genomic_DNA"/>
</dbReference>
<dbReference type="RefSeq" id="WP_380884450.1">
    <property type="nucleotide sequence ID" value="NZ_JBHUMB010000006.1"/>
</dbReference>
<dbReference type="InterPro" id="IPR029044">
    <property type="entry name" value="Nucleotide-diphossugar_trans"/>
</dbReference>
<dbReference type="PANTHER" id="PTHR32385">
    <property type="entry name" value="MANNOSYL PHOSPHORYLINOSITOL CERAMIDE SYNTHASE"/>
    <property type="match status" value="1"/>
</dbReference>
<sequence length="306" mass="35938">MKLKHWARYWWPSLRSGTPELRDVYTKTWGVADKSVYQSKQIPRKIWIYWNNHPIDSPTVEICLAEIKRLHPDYAVLVLNQETLSEYLPNFPLEILKSPALSSDLIRLKLLAEHGGFYLDASTLLSENLDWVSALQQQDGSEAVLYYTDENTTSKQHPMLESSFIGAIKGSRFIKEWLAEFEKCLSEHSSIEYMKKFGNFDIAEFPLDLDYYPVYLTAQVLMRRDQNFRLSIIRAEDDFFLYSLGVKKKWGEVEMAEILLLNKTPDPKPKTVKLIRYARRRLDFYIRRGMYKEGSWMGDLILKKQS</sequence>
<evidence type="ECO:0000313" key="2">
    <source>
        <dbReference type="Proteomes" id="UP001597418"/>
    </source>
</evidence>
<accession>A0ABW5UAZ4</accession>
<dbReference type="Pfam" id="PF05704">
    <property type="entry name" value="Caps_synth"/>
    <property type="match status" value="1"/>
</dbReference>
<dbReference type="Gene3D" id="3.90.550.20">
    <property type="match status" value="1"/>
</dbReference>
<comment type="caution">
    <text evidence="1">The sequence shown here is derived from an EMBL/GenBank/DDBJ whole genome shotgun (WGS) entry which is preliminary data.</text>
</comment>
<proteinExistence type="predicted"/>
<dbReference type="InterPro" id="IPR008441">
    <property type="entry name" value="AfumC-like_glycosyl_Trfase"/>
</dbReference>
<reference evidence="2" key="1">
    <citation type="journal article" date="2019" name="Int. J. Syst. Evol. Microbiol.">
        <title>The Global Catalogue of Microorganisms (GCM) 10K type strain sequencing project: providing services to taxonomists for standard genome sequencing and annotation.</title>
        <authorList>
            <consortium name="The Broad Institute Genomics Platform"/>
            <consortium name="The Broad Institute Genome Sequencing Center for Infectious Disease"/>
            <person name="Wu L."/>
            <person name="Ma J."/>
        </authorList>
    </citation>
    <scope>NUCLEOTIDE SEQUENCE [LARGE SCALE GENOMIC DNA]</scope>
    <source>
        <strain evidence="2">KCTC 42247</strain>
    </source>
</reference>
<protein>
    <submittedName>
        <fullName evidence="1">Glycosyltransferase family 32 protein</fullName>
    </submittedName>
</protein>
<organism evidence="1 2">
    <name type="scientific">Sphingobacterium populi</name>
    <dbReference type="NCBI Taxonomy" id="1812824"/>
    <lineage>
        <taxon>Bacteria</taxon>
        <taxon>Pseudomonadati</taxon>
        <taxon>Bacteroidota</taxon>
        <taxon>Sphingobacteriia</taxon>
        <taxon>Sphingobacteriales</taxon>
        <taxon>Sphingobacteriaceae</taxon>
        <taxon>Sphingobacterium</taxon>
    </lineage>
</organism>
<dbReference type="PANTHER" id="PTHR32385:SF15">
    <property type="entry name" value="INOSITOL PHOSPHOCERAMIDE MANNOSYLTRANSFERASE 1"/>
    <property type="match status" value="1"/>
</dbReference>
<evidence type="ECO:0000313" key="1">
    <source>
        <dbReference type="EMBL" id="MFD2743035.1"/>
    </source>
</evidence>
<gene>
    <name evidence="1" type="ORF">ACFSQ6_06455</name>
</gene>
<name>A0ABW5UAZ4_9SPHI</name>
<dbReference type="SUPFAM" id="SSF53448">
    <property type="entry name" value="Nucleotide-diphospho-sugar transferases"/>
    <property type="match status" value="1"/>
</dbReference>
<dbReference type="Proteomes" id="UP001597418">
    <property type="component" value="Unassembled WGS sequence"/>
</dbReference>
<keyword evidence="2" id="KW-1185">Reference proteome</keyword>